<keyword evidence="2" id="KW-1185">Reference proteome</keyword>
<evidence type="ECO:0000313" key="1">
    <source>
        <dbReference type="EMBL" id="PHU38820.1"/>
    </source>
</evidence>
<reference evidence="1 2" key="2">
    <citation type="submission" date="2017-10" db="EMBL/GenBank/DDBJ databases">
        <authorList>
            <person name="Banno H."/>
            <person name="Chua N.-H."/>
        </authorList>
    </citation>
    <scope>NUCLEOTIDE SEQUENCE [LARGE SCALE GENOMIC DNA]</scope>
    <source>
        <strain evidence="1 2">JK623</strain>
    </source>
</reference>
<organism evidence="1 2">
    <name type="scientific">Agathobacter ruminis</name>
    <dbReference type="NCBI Taxonomy" id="1712665"/>
    <lineage>
        <taxon>Bacteria</taxon>
        <taxon>Bacillati</taxon>
        <taxon>Bacillota</taxon>
        <taxon>Clostridia</taxon>
        <taxon>Lachnospirales</taxon>
        <taxon>Lachnospiraceae</taxon>
        <taxon>Agathobacter</taxon>
    </lineage>
</organism>
<protein>
    <submittedName>
        <fullName evidence="1">Uncharacterized protein</fullName>
    </submittedName>
</protein>
<name>A0A2G3E6L6_9FIRM</name>
<reference evidence="1 2" key="1">
    <citation type="submission" date="2017-10" db="EMBL/GenBank/DDBJ databases">
        <title>Resolving the taxonomy of Roseburia spp., Eubacterium rectale and Agathobacter spp. through phylogenomic analysis.</title>
        <authorList>
            <person name="Sheridan P.O."/>
            <person name="Walker A.W."/>
            <person name="Duncan S.H."/>
            <person name="Scott K.P."/>
            <person name="Toole P.W.O."/>
            <person name="Luis P."/>
            <person name="Flint H.J."/>
        </authorList>
    </citation>
    <scope>NUCLEOTIDE SEQUENCE [LARGE SCALE GENOMIC DNA]</scope>
    <source>
        <strain evidence="1 2">JK623</strain>
    </source>
</reference>
<dbReference type="EMBL" id="PDYG01000003">
    <property type="protein sequence ID" value="PHU38820.1"/>
    <property type="molecule type" value="Genomic_DNA"/>
</dbReference>
<evidence type="ECO:0000313" key="2">
    <source>
        <dbReference type="Proteomes" id="UP000224563"/>
    </source>
</evidence>
<dbReference type="AlphaFoldDB" id="A0A2G3E6L6"/>
<accession>A0A2G3E6L6</accession>
<gene>
    <name evidence="1" type="ORF">CSX02_00775</name>
</gene>
<proteinExistence type="predicted"/>
<sequence>MKKDEEILEEHGEQGTFIVRVQHRQHSSWQGRVTWVDENKTVYFRSELELMKLIDGALNEKVFEEKEDTE</sequence>
<dbReference type="Proteomes" id="UP000224563">
    <property type="component" value="Unassembled WGS sequence"/>
</dbReference>
<comment type="caution">
    <text evidence="1">The sequence shown here is derived from an EMBL/GenBank/DDBJ whole genome shotgun (WGS) entry which is preliminary data.</text>
</comment>